<evidence type="ECO:0000313" key="8">
    <source>
        <dbReference type="Proteomes" id="UP000195781"/>
    </source>
</evidence>
<dbReference type="GO" id="GO:0046872">
    <property type="term" value="F:metal ion binding"/>
    <property type="evidence" value="ECO:0007669"/>
    <property type="project" value="UniProtKB-KW"/>
</dbReference>
<gene>
    <name evidence="7" type="ORF">B5G02_00035</name>
</gene>
<dbReference type="PANTHER" id="PTHR43687">
    <property type="entry name" value="ADENYLYLSULFATE REDUCTASE, BETA SUBUNIT"/>
    <property type="match status" value="1"/>
</dbReference>
<feature type="coiled-coil region" evidence="5">
    <location>
        <begin position="385"/>
        <end position="416"/>
    </location>
</feature>
<protein>
    <submittedName>
        <fullName evidence="7">4Fe-4S ferredoxin</fullName>
    </submittedName>
</protein>
<evidence type="ECO:0000256" key="5">
    <source>
        <dbReference type="SAM" id="Coils"/>
    </source>
</evidence>
<keyword evidence="8" id="KW-1185">Reference proteome</keyword>
<dbReference type="GO" id="GO:0051539">
    <property type="term" value="F:4 iron, 4 sulfur cluster binding"/>
    <property type="evidence" value="ECO:0007669"/>
    <property type="project" value="UniProtKB-KW"/>
</dbReference>
<dbReference type="InterPro" id="IPR050572">
    <property type="entry name" value="Fe-S_Ferredoxin"/>
</dbReference>
<keyword evidence="5" id="KW-0175">Coiled coil</keyword>
<sequence length="422" mass="45944">MAQQQRDMFDDLIDITKGLSGITEPFNDLANAFLGNPEAEAKEWNPADYKERPRANTVPCLACRSEKSSCRACVKVCPVNAIEIEDGGIDILDSCRKCGLCAPVCPTEAIYSPQKRPKRIYDAVAAAATAYETAYVTCTRALRRVPRDNEVVLACVGDVTPETWFAILMDFPNVSVYLPLDICTACRNAQGEEMLGDAIATAEEWSGRGMGLEVDAKALTCEKSRAFERKEYFDKIKQTTGLAMAKLNPAAAAVTTVSQRIKEHTKKLSALERSLSASTGANSLKRRRVLTQSRQLLLSTLQAHPELAPNVRVSVPECDFERCTLCGDCVEACPLRACDLVGSGTFTVEPTYCTGCGLCAEVCQPGALKMVERDGADLVVPDPEAEQRAAEQARAKAEADKMKAEAKKKLDSVLDRVEKLAD</sequence>
<dbReference type="AlphaFoldDB" id="A0A1Y3XW94"/>
<comment type="caution">
    <text evidence="7">The sequence shown here is derived from an EMBL/GenBank/DDBJ whole genome shotgun (WGS) entry which is preliminary data.</text>
</comment>
<dbReference type="Proteomes" id="UP000195781">
    <property type="component" value="Unassembled WGS sequence"/>
</dbReference>
<dbReference type="EMBL" id="NFIE01000001">
    <property type="protein sequence ID" value="OUN89782.1"/>
    <property type="molecule type" value="Genomic_DNA"/>
</dbReference>
<dbReference type="PANTHER" id="PTHR43687:SF1">
    <property type="entry name" value="FERREDOXIN III"/>
    <property type="match status" value="1"/>
</dbReference>
<dbReference type="RefSeq" id="WP_019239097.1">
    <property type="nucleotide sequence ID" value="NZ_CABKRW010000078.1"/>
</dbReference>
<keyword evidence="4" id="KW-0411">Iron-sulfur</keyword>
<keyword evidence="3" id="KW-0408">Iron</keyword>
<accession>A0A1Y3XW94</accession>
<dbReference type="Pfam" id="PF12838">
    <property type="entry name" value="Fer4_7"/>
    <property type="match status" value="1"/>
</dbReference>
<evidence type="ECO:0000256" key="4">
    <source>
        <dbReference type="ARBA" id="ARBA00023014"/>
    </source>
</evidence>
<evidence type="ECO:0000256" key="1">
    <source>
        <dbReference type="ARBA" id="ARBA00022485"/>
    </source>
</evidence>
<dbReference type="SUPFAM" id="SSF54862">
    <property type="entry name" value="4Fe-4S ferredoxins"/>
    <property type="match status" value="2"/>
</dbReference>
<keyword evidence="1" id="KW-0004">4Fe-4S</keyword>
<dbReference type="InterPro" id="IPR017900">
    <property type="entry name" value="4Fe4S_Fe_S_CS"/>
</dbReference>
<dbReference type="PROSITE" id="PS00198">
    <property type="entry name" value="4FE4S_FER_1"/>
    <property type="match status" value="2"/>
</dbReference>
<proteinExistence type="predicted"/>
<name>A0A1Y3XW94_9ACTN</name>
<evidence type="ECO:0000256" key="2">
    <source>
        <dbReference type="ARBA" id="ARBA00022723"/>
    </source>
</evidence>
<dbReference type="PROSITE" id="PS51379">
    <property type="entry name" value="4FE4S_FER_2"/>
    <property type="match status" value="3"/>
</dbReference>
<feature type="domain" description="4Fe-4S ferredoxin-type" evidence="6">
    <location>
        <begin position="344"/>
        <end position="373"/>
    </location>
</feature>
<feature type="domain" description="4Fe-4S ferredoxin-type" evidence="6">
    <location>
        <begin position="85"/>
        <end position="115"/>
    </location>
</feature>
<organism evidence="7 8">
    <name type="scientific">[Collinsella] massiliensis</name>
    <dbReference type="NCBI Taxonomy" id="1232426"/>
    <lineage>
        <taxon>Bacteria</taxon>
        <taxon>Bacillati</taxon>
        <taxon>Actinomycetota</taxon>
        <taxon>Coriobacteriia</taxon>
        <taxon>Coriobacteriales</taxon>
        <taxon>Coriobacteriaceae</taxon>
        <taxon>Enorma</taxon>
    </lineage>
</organism>
<dbReference type="Gene3D" id="3.30.70.20">
    <property type="match status" value="2"/>
</dbReference>
<evidence type="ECO:0000256" key="3">
    <source>
        <dbReference type="ARBA" id="ARBA00023004"/>
    </source>
</evidence>
<keyword evidence="2" id="KW-0479">Metal-binding</keyword>
<dbReference type="OrthoDB" id="9672at2"/>
<feature type="domain" description="4Fe-4S ferredoxin-type" evidence="6">
    <location>
        <begin position="314"/>
        <end position="343"/>
    </location>
</feature>
<evidence type="ECO:0000313" key="7">
    <source>
        <dbReference type="EMBL" id="OUN89782.1"/>
    </source>
</evidence>
<dbReference type="InterPro" id="IPR017896">
    <property type="entry name" value="4Fe4S_Fe-S-bd"/>
</dbReference>
<evidence type="ECO:0000259" key="6">
    <source>
        <dbReference type="PROSITE" id="PS51379"/>
    </source>
</evidence>
<dbReference type="Pfam" id="PF13187">
    <property type="entry name" value="Fer4_9"/>
    <property type="match status" value="1"/>
</dbReference>
<reference evidence="8" key="1">
    <citation type="submission" date="2017-04" db="EMBL/GenBank/DDBJ databases">
        <title>Function of individual gut microbiota members based on whole genome sequencing of pure cultures obtained from chicken caecum.</title>
        <authorList>
            <person name="Medvecky M."/>
            <person name="Cejkova D."/>
            <person name="Polansky O."/>
            <person name="Karasova D."/>
            <person name="Kubasova T."/>
            <person name="Cizek A."/>
            <person name="Rychlik I."/>
        </authorList>
    </citation>
    <scope>NUCLEOTIDE SEQUENCE [LARGE SCALE GENOMIC DNA]</scope>
    <source>
        <strain evidence="8">An5</strain>
    </source>
</reference>